<evidence type="ECO:0000256" key="12">
    <source>
        <dbReference type="ARBA" id="ARBA00023136"/>
    </source>
</evidence>
<dbReference type="Proteomes" id="UP000831684">
    <property type="component" value="Chromosome"/>
</dbReference>
<proteinExistence type="inferred from homology"/>
<keyword evidence="11 15" id="KW-1133">Transmembrane helix</keyword>
<evidence type="ECO:0000256" key="14">
    <source>
        <dbReference type="SAM" id="MobiDB-lite"/>
    </source>
</evidence>
<dbReference type="GO" id="GO:0022857">
    <property type="term" value="F:transmembrane transporter activity"/>
    <property type="evidence" value="ECO:0007669"/>
    <property type="project" value="InterPro"/>
</dbReference>
<evidence type="ECO:0000256" key="13">
    <source>
        <dbReference type="RuleBase" id="RU003879"/>
    </source>
</evidence>
<name>A0A9E6ZVN3_9HYPH</name>
<dbReference type="GO" id="GO:0005886">
    <property type="term" value="C:plasma membrane"/>
    <property type="evidence" value="ECO:0007669"/>
    <property type="project" value="UniProtKB-SubCell"/>
</dbReference>
<evidence type="ECO:0000256" key="10">
    <source>
        <dbReference type="ARBA" id="ARBA00022927"/>
    </source>
</evidence>
<evidence type="ECO:0000256" key="8">
    <source>
        <dbReference type="ARBA" id="ARBA00022519"/>
    </source>
</evidence>
<keyword evidence="12 15" id="KW-0472">Membrane</keyword>
<evidence type="ECO:0000256" key="3">
    <source>
        <dbReference type="ARBA" id="ARBA00005811"/>
    </source>
</evidence>
<comment type="subcellular location">
    <subcellularLocation>
        <location evidence="2">Cell inner membrane</location>
        <topology evidence="2">Single-pass type II membrane protein</topology>
    </subcellularLocation>
    <subcellularLocation>
        <location evidence="13">Cell membrane</location>
        <topology evidence="13">Single-pass type II membrane protein</topology>
    </subcellularLocation>
</comment>
<evidence type="ECO:0000256" key="9">
    <source>
        <dbReference type="ARBA" id="ARBA00022692"/>
    </source>
</evidence>
<comment type="function">
    <text evidence="1">Involved in the TonB-dependent energy-dependent transport of various receptor-bound substrates.</text>
</comment>
<dbReference type="PANTHER" id="PTHR30558:SF9">
    <property type="entry name" value="BIOPOLYMER TRANSPORT PROTEIN EXBD"/>
    <property type="match status" value="1"/>
</dbReference>
<comment type="subunit">
    <text evidence="4">The accessory proteins ExbB and ExbD seem to form a complex with TonB.</text>
</comment>
<comment type="similarity">
    <text evidence="3 13">Belongs to the ExbD/TolR family.</text>
</comment>
<accession>A0A9E6ZVN3</accession>
<feature type="transmembrane region" description="Helical" evidence="15">
    <location>
        <begin position="21"/>
        <end position="41"/>
    </location>
</feature>
<dbReference type="KEGG" id="apol:K9D25_20080"/>
<dbReference type="NCBIfam" id="TIGR02803">
    <property type="entry name" value="ExbD_1"/>
    <property type="match status" value="1"/>
</dbReference>
<protein>
    <recommendedName>
        <fullName evidence="5">Biopolymer transport protein ExbD</fullName>
    </recommendedName>
</protein>
<evidence type="ECO:0000313" key="17">
    <source>
        <dbReference type="Proteomes" id="UP000831684"/>
    </source>
</evidence>
<evidence type="ECO:0000256" key="11">
    <source>
        <dbReference type="ARBA" id="ARBA00022989"/>
    </source>
</evidence>
<feature type="compositionally biased region" description="Low complexity" evidence="14">
    <location>
        <begin position="142"/>
        <end position="165"/>
    </location>
</feature>
<evidence type="ECO:0000256" key="7">
    <source>
        <dbReference type="ARBA" id="ARBA00022475"/>
    </source>
</evidence>
<evidence type="ECO:0000256" key="4">
    <source>
        <dbReference type="ARBA" id="ARBA00011471"/>
    </source>
</evidence>
<dbReference type="EMBL" id="CP083239">
    <property type="protein sequence ID" value="UOK70977.1"/>
    <property type="molecule type" value="Genomic_DNA"/>
</dbReference>
<dbReference type="RefSeq" id="WP_244377748.1">
    <property type="nucleotide sequence ID" value="NZ_CP083239.1"/>
</dbReference>
<evidence type="ECO:0000256" key="2">
    <source>
        <dbReference type="ARBA" id="ARBA00004249"/>
    </source>
</evidence>
<reference evidence="16" key="1">
    <citation type="submission" date="2021-09" db="EMBL/GenBank/DDBJ databases">
        <title>Network and meta-omics reveal the key degrader and cooperation patterns in an efficient 1,4-dioxane-degrading microbial community.</title>
        <authorList>
            <person name="Dai C."/>
        </authorList>
    </citation>
    <scope>NUCLEOTIDE SEQUENCE</scope>
    <source>
        <strain evidence="16">ZM13</strain>
    </source>
</reference>
<keyword evidence="9 13" id="KW-0812">Transmembrane</keyword>
<dbReference type="Pfam" id="PF02472">
    <property type="entry name" value="ExbD"/>
    <property type="match status" value="1"/>
</dbReference>
<keyword evidence="7" id="KW-1003">Cell membrane</keyword>
<keyword evidence="6 13" id="KW-0813">Transport</keyword>
<gene>
    <name evidence="16" type="primary">exbD</name>
    <name evidence="16" type="ORF">K9D25_20080</name>
</gene>
<organism evidence="16 17">
    <name type="scientific">Ancylobacter polymorphus</name>
    <dbReference type="NCBI Taxonomy" id="223390"/>
    <lineage>
        <taxon>Bacteria</taxon>
        <taxon>Pseudomonadati</taxon>
        <taxon>Pseudomonadota</taxon>
        <taxon>Alphaproteobacteria</taxon>
        <taxon>Hyphomicrobiales</taxon>
        <taxon>Xanthobacteraceae</taxon>
        <taxon>Ancylobacter</taxon>
    </lineage>
</organism>
<keyword evidence="10 13" id="KW-0653">Protein transport</keyword>
<keyword evidence="8" id="KW-0997">Cell inner membrane</keyword>
<evidence type="ECO:0000256" key="6">
    <source>
        <dbReference type="ARBA" id="ARBA00022448"/>
    </source>
</evidence>
<dbReference type="InterPro" id="IPR003400">
    <property type="entry name" value="ExbD"/>
</dbReference>
<feature type="compositionally biased region" description="Pro residues" evidence="14">
    <location>
        <begin position="166"/>
        <end position="187"/>
    </location>
</feature>
<sequence>MGAKLQSTDTDDLVENHEINVTPFIDVILVLLIIFMVAAPLSTVDVAVDLPASNAQVQPRPDKPVYLTVKSDLVLAIGNDDVARETLGATLDRTTEGKRDTRIFLRADKTVDYGALMEVMNLLRAAGYLKIALVGIEMTGQPAAATPGSAAPATGSAPASAAPASAPLPAPAAPAAPAPAAPGAPAP</sequence>
<evidence type="ECO:0000256" key="15">
    <source>
        <dbReference type="SAM" id="Phobius"/>
    </source>
</evidence>
<dbReference type="PANTHER" id="PTHR30558">
    <property type="entry name" value="EXBD MEMBRANE COMPONENT OF PMF-DRIVEN MACROMOLECULE IMPORT SYSTEM"/>
    <property type="match status" value="1"/>
</dbReference>
<evidence type="ECO:0000313" key="16">
    <source>
        <dbReference type="EMBL" id="UOK70977.1"/>
    </source>
</evidence>
<evidence type="ECO:0000256" key="5">
    <source>
        <dbReference type="ARBA" id="ARBA00022090"/>
    </source>
</evidence>
<dbReference type="Gene3D" id="3.30.420.270">
    <property type="match status" value="1"/>
</dbReference>
<evidence type="ECO:0000256" key="1">
    <source>
        <dbReference type="ARBA" id="ARBA00003540"/>
    </source>
</evidence>
<dbReference type="AlphaFoldDB" id="A0A9E6ZVN3"/>
<dbReference type="GO" id="GO:0015031">
    <property type="term" value="P:protein transport"/>
    <property type="evidence" value="ECO:0007669"/>
    <property type="project" value="UniProtKB-KW"/>
</dbReference>
<feature type="region of interest" description="Disordered" evidence="14">
    <location>
        <begin position="142"/>
        <end position="187"/>
    </location>
</feature>
<dbReference type="InterPro" id="IPR014170">
    <property type="entry name" value="TonB_ExbD_1"/>
</dbReference>